<dbReference type="AlphaFoldDB" id="A0AAV4ILG9"/>
<gene>
    <name evidence="1" type="ORF">ElyMa_003080200</name>
</gene>
<dbReference type="EMBL" id="BMAT01006367">
    <property type="protein sequence ID" value="GFS11209.1"/>
    <property type="molecule type" value="Genomic_DNA"/>
</dbReference>
<organism evidence="1 2">
    <name type="scientific">Elysia marginata</name>
    <dbReference type="NCBI Taxonomy" id="1093978"/>
    <lineage>
        <taxon>Eukaryota</taxon>
        <taxon>Metazoa</taxon>
        <taxon>Spiralia</taxon>
        <taxon>Lophotrochozoa</taxon>
        <taxon>Mollusca</taxon>
        <taxon>Gastropoda</taxon>
        <taxon>Heterobranchia</taxon>
        <taxon>Euthyneura</taxon>
        <taxon>Panpulmonata</taxon>
        <taxon>Sacoglossa</taxon>
        <taxon>Placobranchoidea</taxon>
        <taxon>Plakobranchidae</taxon>
        <taxon>Elysia</taxon>
    </lineage>
</organism>
<evidence type="ECO:0000313" key="1">
    <source>
        <dbReference type="EMBL" id="GFS11209.1"/>
    </source>
</evidence>
<reference evidence="1 2" key="1">
    <citation type="journal article" date="2021" name="Elife">
        <title>Chloroplast acquisition without the gene transfer in kleptoplastic sea slugs, Plakobranchus ocellatus.</title>
        <authorList>
            <person name="Maeda T."/>
            <person name="Takahashi S."/>
            <person name="Yoshida T."/>
            <person name="Shimamura S."/>
            <person name="Takaki Y."/>
            <person name="Nagai Y."/>
            <person name="Toyoda A."/>
            <person name="Suzuki Y."/>
            <person name="Arimoto A."/>
            <person name="Ishii H."/>
            <person name="Satoh N."/>
            <person name="Nishiyama T."/>
            <person name="Hasebe M."/>
            <person name="Maruyama T."/>
            <person name="Minagawa J."/>
            <person name="Obokata J."/>
            <person name="Shigenobu S."/>
        </authorList>
    </citation>
    <scope>NUCLEOTIDE SEQUENCE [LARGE SCALE GENOMIC DNA]</scope>
</reference>
<dbReference type="Proteomes" id="UP000762676">
    <property type="component" value="Unassembled WGS sequence"/>
</dbReference>
<sequence length="118" mass="13114">MVYEFRTLSFYMIQHSKNYFTSLDSHQAHSAVRLYQLKVSGVPSVQSVSGESISQMTGACSNNLQRWNAAQTRYGERTCVVSVVLRGVASATPGLLLQVTWHARVDRALPERQPANGL</sequence>
<evidence type="ECO:0000313" key="2">
    <source>
        <dbReference type="Proteomes" id="UP000762676"/>
    </source>
</evidence>
<proteinExistence type="predicted"/>
<comment type="caution">
    <text evidence="1">The sequence shown here is derived from an EMBL/GenBank/DDBJ whole genome shotgun (WGS) entry which is preliminary data.</text>
</comment>
<accession>A0AAV4ILG9</accession>
<protein>
    <submittedName>
        <fullName evidence="1">Uncharacterized protein</fullName>
    </submittedName>
</protein>
<name>A0AAV4ILG9_9GAST</name>
<keyword evidence="2" id="KW-1185">Reference proteome</keyword>